<evidence type="ECO:0000313" key="3">
    <source>
        <dbReference type="Proteomes" id="UP001595814"/>
    </source>
</evidence>
<accession>A0ABV8JS11</accession>
<keyword evidence="1" id="KW-0472">Membrane</keyword>
<dbReference type="Proteomes" id="UP001595814">
    <property type="component" value="Unassembled WGS sequence"/>
</dbReference>
<evidence type="ECO:0008006" key="4">
    <source>
        <dbReference type="Google" id="ProtNLM"/>
    </source>
</evidence>
<keyword evidence="1" id="KW-1133">Transmembrane helix</keyword>
<keyword evidence="3" id="KW-1185">Reference proteome</keyword>
<comment type="caution">
    <text evidence="2">The sequence shown here is derived from an EMBL/GenBank/DDBJ whole genome shotgun (WGS) entry which is preliminary data.</text>
</comment>
<protein>
    <recommendedName>
        <fullName evidence="4">MFS transporter</fullName>
    </recommendedName>
</protein>
<evidence type="ECO:0000256" key="1">
    <source>
        <dbReference type="SAM" id="Phobius"/>
    </source>
</evidence>
<feature type="transmembrane region" description="Helical" evidence="1">
    <location>
        <begin position="49"/>
        <end position="68"/>
    </location>
</feature>
<dbReference type="EMBL" id="JBHSAW010000010">
    <property type="protein sequence ID" value="MFC4096911.1"/>
    <property type="molecule type" value="Genomic_DNA"/>
</dbReference>
<reference evidence="3" key="1">
    <citation type="journal article" date="2019" name="Int. J. Syst. Evol. Microbiol.">
        <title>The Global Catalogue of Microorganisms (GCM) 10K type strain sequencing project: providing services to taxonomists for standard genome sequencing and annotation.</title>
        <authorList>
            <consortium name="The Broad Institute Genomics Platform"/>
            <consortium name="The Broad Institute Genome Sequencing Center for Infectious Disease"/>
            <person name="Wu L."/>
            <person name="Ma J."/>
        </authorList>
    </citation>
    <scope>NUCLEOTIDE SEQUENCE [LARGE SCALE GENOMIC DNA]</scope>
    <source>
        <strain evidence="3">CECT 7477</strain>
    </source>
</reference>
<proteinExistence type="predicted"/>
<feature type="transmembrane region" description="Helical" evidence="1">
    <location>
        <begin position="16"/>
        <end position="34"/>
    </location>
</feature>
<sequence length="155" mass="17397">MPAPISTASIFKSLKIIHMALVIGLVVFGIFVYQDKGEFIAEFDQSNPFTFIVPIVAIIGYFASLYVFRLRTSKIERSQNLKEKLTAYQSASITKYACIEAPALFGFISYFLSGGALFLVIALCMTAYLMVQRPTIPKLKEQIPLTPEEIRELEN</sequence>
<feature type="transmembrane region" description="Helical" evidence="1">
    <location>
        <begin position="104"/>
        <end position="131"/>
    </location>
</feature>
<keyword evidence="1" id="KW-0812">Transmembrane</keyword>
<gene>
    <name evidence="2" type="ORF">ACFOUT_13565</name>
</gene>
<evidence type="ECO:0000313" key="2">
    <source>
        <dbReference type="EMBL" id="MFC4096911.1"/>
    </source>
</evidence>
<dbReference type="RefSeq" id="WP_192461644.1">
    <property type="nucleotide sequence ID" value="NZ_JACYFJ010000002.1"/>
</dbReference>
<organism evidence="2 3">
    <name type="scientific">Euzebyella saccharophila</name>
    <dbReference type="NCBI Taxonomy" id="679664"/>
    <lineage>
        <taxon>Bacteria</taxon>
        <taxon>Pseudomonadati</taxon>
        <taxon>Bacteroidota</taxon>
        <taxon>Flavobacteriia</taxon>
        <taxon>Flavobacteriales</taxon>
        <taxon>Flavobacteriaceae</taxon>
        <taxon>Euzebyella</taxon>
    </lineage>
</organism>
<name>A0ABV8JS11_9FLAO</name>